<organism evidence="2 3">
    <name type="scientific">Paraburkholderia caffeinitolerans</name>
    <dbReference type="NCBI Taxonomy" id="1723730"/>
    <lineage>
        <taxon>Bacteria</taxon>
        <taxon>Pseudomonadati</taxon>
        <taxon>Pseudomonadota</taxon>
        <taxon>Betaproteobacteria</taxon>
        <taxon>Burkholderiales</taxon>
        <taxon>Burkholderiaceae</taxon>
        <taxon>Paraburkholderia</taxon>
    </lineage>
</organism>
<keyword evidence="3" id="KW-1185">Reference proteome</keyword>
<reference evidence="2 3" key="1">
    <citation type="submission" date="2020-04" db="EMBL/GenBank/DDBJ databases">
        <authorList>
            <person name="De Canck E."/>
        </authorList>
    </citation>
    <scope>NUCLEOTIDE SEQUENCE [LARGE SCALE GENOMIC DNA]</scope>
    <source>
        <strain evidence="2 3">LMG 28688</strain>
    </source>
</reference>
<dbReference type="Gene3D" id="1.10.443.10">
    <property type="entry name" value="Intergrase catalytic core"/>
    <property type="match status" value="1"/>
</dbReference>
<evidence type="ECO:0008006" key="4">
    <source>
        <dbReference type="Google" id="ProtNLM"/>
    </source>
</evidence>
<proteinExistence type="predicted"/>
<dbReference type="AlphaFoldDB" id="A0A6J5GLS2"/>
<evidence type="ECO:0000256" key="1">
    <source>
        <dbReference type="ARBA" id="ARBA00023172"/>
    </source>
</evidence>
<dbReference type="GO" id="GO:0003677">
    <property type="term" value="F:DNA binding"/>
    <property type="evidence" value="ECO:0007669"/>
    <property type="project" value="InterPro"/>
</dbReference>
<evidence type="ECO:0000313" key="2">
    <source>
        <dbReference type="EMBL" id="CAB3799623.1"/>
    </source>
</evidence>
<evidence type="ECO:0000313" key="3">
    <source>
        <dbReference type="Proteomes" id="UP000494119"/>
    </source>
</evidence>
<dbReference type="GO" id="GO:0006310">
    <property type="term" value="P:DNA recombination"/>
    <property type="evidence" value="ECO:0007669"/>
    <property type="project" value="UniProtKB-KW"/>
</dbReference>
<dbReference type="GO" id="GO:0015074">
    <property type="term" value="P:DNA integration"/>
    <property type="evidence" value="ECO:0007669"/>
    <property type="project" value="InterPro"/>
</dbReference>
<sequence>MRVEDVYVQHRRLWVRLREKGGKSQAMPCHYTLEAYLHAYLEHLSGTGIAGDQKGPLFHTIARGTGRLSATPLPQANAHAMVRRRAAAAGLATKISATTPSARPASPPT</sequence>
<gene>
    <name evidence="2" type="ORF">LMG28688_04963</name>
</gene>
<dbReference type="Proteomes" id="UP000494119">
    <property type="component" value="Unassembled WGS sequence"/>
</dbReference>
<keyword evidence="1" id="KW-0233">DNA recombination</keyword>
<dbReference type="EMBL" id="CADIKL010000030">
    <property type="protein sequence ID" value="CAB3799623.1"/>
    <property type="molecule type" value="Genomic_DNA"/>
</dbReference>
<protein>
    <recommendedName>
        <fullName evidence="4">Tyr recombinase domain-containing protein</fullName>
    </recommendedName>
</protein>
<dbReference type="InterPro" id="IPR011010">
    <property type="entry name" value="DNA_brk_join_enz"/>
</dbReference>
<name>A0A6J5GLS2_9BURK</name>
<dbReference type="SUPFAM" id="SSF56349">
    <property type="entry name" value="DNA breaking-rejoining enzymes"/>
    <property type="match status" value="1"/>
</dbReference>
<dbReference type="InterPro" id="IPR013762">
    <property type="entry name" value="Integrase-like_cat_sf"/>
</dbReference>
<accession>A0A6J5GLS2</accession>